<protein>
    <submittedName>
        <fullName evidence="1">Uncharacterized protein</fullName>
    </submittedName>
</protein>
<evidence type="ECO:0000313" key="1">
    <source>
        <dbReference type="EMBL" id="KAK7328587.1"/>
    </source>
</evidence>
<comment type="caution">
    <text evidence="1">The sequence shown here is derived from an EMBL/GenBank/DDBJ whole genome shotgun (WGS) entry which is preliminary data.</text>
</comment>
<dbReference type="EMBL" id="JAYMYQ010000005">
    <property type="protein sequence ID" value="KAK7328587.1"/>
    <property type="molecule type" value="Genomic_DNA"/>
</dbReference>
<evidence type="ECO:0000313" key="2">
    <source>
        <dbReference type="Proteomes" id="UP001367508"/>
    </source>
</evidence>
<keyword evidence="2" id="KW-1185">Reference proteome</keyword>
<dbReference type="Proteomes" id="UP001367508">
    <property type="component" value="Unassembled WGS sequence"/>
</dbReference>
<dbReference type="AlphaFoldDB" id="A0AAN9L388"/>
<sequence>MLLESLFYCVRLLLRQVCYKKTSSRTHLGLLCTISPIAFSALFLLDVHSMHFGYDRVSTKAIQLLTPSLVIDSNLPNRINQLALMSSMKSKKGPCVSKQCIFQGLLVQKPQLEHAPEDPVPVIFNGGMHDESLKFRNWNDIGKLRPSVSIWLKHTSPAFGHIPSPLPSNLLHSNTKHTRAHKGLARAYYRKNHRKSAIEHDKLLKDASGESSNTKMFHEMMSNWVLKPNVLIYIGKL</sequence>
<name>A0AAN9L388_CANGL</name>
<organism evidence="1 2">
    <name type="scientific">Canavalia gladiata</name>
    <name type="common">Sword bean</name>
    <name type="synonym">Dolichos gladiatus</name>
    <dbReference type="NCBI Taxonomy" id="3824"/>
    <lineage>
        <taxon>Eukaryota</taxon>
        <taxon>Viridiplantae</taxon>
        <taxon>Streptophyta</taxon>
        <taxon>Embryophyta</taxon>
        <taxon>Tracheophyta</taxon>
        <taxon>Spermatophyta</taxon>
        <taxon>Magnoliopsida</taxon>
        <taxon>eudicotyledons</taxon>
        <taxon>Gunneridae</taxon>
        <taxon>Pentapetalae</taxon>
        <taxon>rosids</taxon>
        <taxon>fabids</taxon>
        <taxon>Fabales</taxon>
        <taxon>Fabaceae</taxon>
        <taxon>Papilionoideae</taxon>
        <taxon>50 kb inversion clade</taxon>
        <taxon>NPAAA clade</taxon>
        <taxon>indigoferoid/millettioid clade</taxon>
        <taxon>Phaseoleae</taxon>
        <taxon>Canavalia</taxon>
    </lineage>
</organism>
<proteinExistence type="predicted"/>
<reference evidence="1 2" key="1">
    <citation type="submission" date="2024-01" db="EMBL/GenBank/DDBJ databases">
        <title>The genomes of 5 underutilized Papilionoideae crops provide insights into root nodulation and disease resistanc.</title>
        <authorList>
            <person name="Jiang F."/>
        </authorList>
    </citation>
    <scope>NUCLEOTIDE SEQUENCE [LARGE SCALE GENOMIC DNA]</scope>
    <source>
        <strain evidence="1">LVBAO_FW01</strain>
        <tissue evidence="1">Leaves</tissue>
    </source>
</reference>
<accession>A0AAN9L388</accession>
<gene>
    <name evidence="1" type="ORF">VNO77_22699</name>
</gene>